<proteinExistence type="inferred from homology"/>
<evidence type="ECO:0000313" key="14">
    <source>
        <dbReference type="EMBL" id="MBY0757092.1"/>
    </source>
</evidence>
<organism evidence="14 15">
    <name type="scientific">Clostridium sardiniense</name>
    <name type="common">Clostridium absonum</name>
    <dbReference type="NCBI Taxonomy" id="29369"/>
    <lineage>
        <taxon>Bacteria</taxon>
        <taxon>Bacillati</taxon>
        <taxon>Bacillota</taxon>
        <taxon>Clostridia</taxon>
        <taxon>Eubacteriales</taxon>
        <taxon>Clostridiaceae</taxon>
        <taxon>Clostridium</taxon>
    </lineage>
</organism>
<accession>A0ABS7L2G4</accession>
<dbReference type="InterPro" id="IPR010921">
    <property type="entry name" value="Trp_repressor/repl_initiator"/>
</dbReference>
<feature type="region of interest" description="Domain IV, binds dsDNA" evidence="8">
    <location>
        <begin position="332"/>
        <end position="453"/>
    </location>
</feature>
<feature type="domain" description="AAA+ ATPase" evidence="12">
    <location>
        <begin position="148"/>
        <end position="276"/>
    </location>
</feature>
<evidence type="ECO:0000259" key="12">
    <source>
        <dbReference type="SMART" id="SM00382"/>
    </source>
</evidence>
<evidence type="ECO:0000256" key="6">
    <source>
        <dbReference type="ARBA" id="ARBA00023121"/>
    </source>
</evidence>
<dbReference type="InterPro" id="IPR024633">
    <property type="entry name" value="DnaA_N_dom"/>
</dbReference>
<comment type="subunit">
    <text evidence="8">Oligomerizes as a right-handed, spiral filament on DNA at oriC.</text>
</comment>
<name>A0ABS7L2G4_CLOSR</name>
<evidence type="ECO:0000256" key="11">
    <source>
        <dbReference type="RuleBase" id="RU004227"/>
    </source>
</evidence>
<keyword evidence="6 8" id="KW-0446">Lipid-binding</keyword>
<evidence type="ECO:0000256" key="7">
    <source>
        <dbReference type="ARBA" id="ARBA00023125"/>
    </source>
</evidence>
<dbReference type="SMART" id="SM00382">
    <property type="entry name" value="AAA"/>
    <property type="match status" value="1"/>
</dbReference>
<evidence type="ECO:0000256" key="2">
    <source>
        <dbReference type="ARBA" id="ARBA00022490"/>
    </source>
</evidence>
<feature type="domain" description="Chromosomal replication initiator DnaA C-terminal" evidence="13">
    <location>
        <begin position="360"/>
        <end position="429"/>
    </location>
</feature>
<dbReference type="CDD" id="cd00009">
    <property type="entry name" value="AAA"/>
    <property type="match status" value="1"/>
</dbReference>
<dbReference type="InterPro" id="IPR027417">
    <property type="entry name" value="P-loop_NTPase"/>
</dbReference>
<dbReference type="Gene3D" id="3.30.300.180">
    <property type="match status" value="1"/>
</dbReference>
<keyword evidence="15" id="KW-1185">Reference proteome</keyword>
<keyword evidence="2 8" id="KW-0963">Cytoplasm</keyword>
<dbReference type="RefSeq" id="WP_204596476.1">
    <property type="nucleotide sequence ID" value="NZ_JAFBDA010000031.1"/>
</dbReference>
<dbReference type="SUPFAM" id="SSF52540">
    <property type="entry name" value="P-loop containing nucleoside triphosphate hydrolases"/>
    <property type="match status" value="1"/>
</dbReference>
<dbReference type="NCBIfam" id="NF010686">
    <property type="entry name" value="PRK14086.1"/>
    <property type="match status" value="1"/>
</dbReference>
<evidence type="ECO:0000256" key="10">
    <source>
        <dbReference type="RuleBase" id="RU000577"/>
    </source>
</evidence>
<feature type="region of interest" description="Domain I, interacts with DnaA modulators" evidence="8">
    <location>
        <begin position="1"/>
        <end position="91"/>
    </location>
</feature>
<reference evidence="14 15" key="1">
    <citation type="journal article" date="2021" name="Cell Host Microbe">
        <title>in vivo commensal control of Clostridioides difficile virulence.</title>
        <authorList>
            <person name="Girinathan B.P."/>
            <person name="Dibenedetto N."/>
            <person name="Worley J.N."/>
            <person name="Peltier J."/>
            <person name="Arrieta-Ortiz M.L."/>
            <person name="Rupa Christinal Immanuel S."/>
            <person name="Lavin R."/>
            <person name="Delaney M.L."/>
            <person name="Cummins C."/>
            <person name="Hoffmann M."/>
            <person name="Luo Y."/>
            <person name="Gonzalez-Escalona N."/>
            <person name="Allard M."/>
            <person name="Onderdonk A.B."/>
            <person name="Gerber G.K."/>
            <person name="Sonenshein A.L."/>
            <person name="Baliga N."/>
            <person name="Dupuy B."/>
            <person name="Bry L."/>
        </authorList>
    </citation>
    <scope>NUCLEOTIDE SEQUENCE [LARGE SCALE GENOMIC DNA]</scope>
    <source>
        <strain evidence="14 15">DSM 599</strain>
    </source>
</reference>
<keyword evidence="4 8" id="KW-0547">Nucleotide-binding</keyword>
<comment type="caution">
    <text evidence="14">The sequence shown here is derived from an EMBL/GenBank/DDBJ whole genome shotgun (WGS) entry which is preliminary data.</text>
</comment>
<dbReference type="Gene3D" id="1.10.1750.10">
    <property type="match status" value="1"/>
</dbReference>
<comment type="subcellular location">
    <subcellularLocation>
        <location evidence="8">Cytoplasm</location>
    </subcellularLocation>
</comment>
<evidence type="ECO:0000256" key="1">
    <source>
        <dbReference type="ARBA" id="ARBA00006583"/>
    </source>
</evidence>
<comment type="similarity">
    <text evidence="1 8 11">Belongs to the DnaA family.</text>
</comment>
<dbReference type="HAMAP" id="MF_00377">
    <property type="entry name" value="DnaA_bact"/>
    <property type="match status" value="1"/>
</dbReference>
<evidence type="ECO:0000256" key="5">
    <source>
        <dbReference type="ARBA" id="ARBA00022840"/>
    </source>
</evidence>
<dbReference type="NCBIfam" id="TIGR00362">
    <property type="entry name" value="DnaA"/>
    <property type="match status" value="1"/>
</dbReference>
<evidence type="ECO:0000256" key="3">
    <source>
        <dbReference type="ARBA" id="ARBA00022705"/>
    </source>
</evidence>
<comment type="function">
    <text evidence="8 10">Plays an essential role in the initiation and regulation of chromosomal replication. ATP-DnaA binds to the origin of replication (oriC) to initiate formation of the DNA replication initiation complex once per cell cycle. Binds the DnaA box (a 9 base pair repeat at the origin) and separates the double-stranded (ds)DNA. Forms a right-handed helical filament on oriC DNA; dsDNA binds to the exterior of the filament while single-stranded (ss)DNA is stabiized in the filament's interior. The ATP-DnaA-oriC complex binds and stabilizes one strand of the AT-rich DNA unwinding element (DUE), permitting loading of DNA polymerase. After initiation quickly degrades to an ADP-DnaA complex that is not apt for DNA replication. Binds acidic phospholipids.</text>
</comment>
<dbReference type="Pfam" id="PF08299">
    <property type="entry name" value="Bac_DnaA_C"/>
    <property type="match status" value="1"/>
</dbReference>
<dbReference type="Proteomes" id="UP001299068">
    <property type="component" value="Unassembled WGS sequence"/>
</dbReference>
<dbReference type="InterPro" id="IPR038454">
    <property type="entry name" value="DnaA_N_sf"/>
</dbReference>
<evidence type="ECO:0000313" key="15">
    <source>
        <dbReference type="Proteomes" id="UP001299068"/>
    </source>
</evidence>
<evidence type="ECO:0000256" key="4">
    <source>
        <dbReference type="ARBA" id="ARBA00022741"/>
    </source>
</evidence>
<dbReference type="PANTHER" id="PTHR30050:SF2">
    <property type="entry name" value="CHROMOSOMAL REPLICATION INITIATOR PROTEIN DNAA"/>
    <property type="match status" value="1"/>
</dbReference>
<dbReference type="InterPro" id="IPR020591">
    <property type="entry name" value="Chromosome_initiator_DnaA-like"/>
</dbReference>
<comment type="caution">
    <text evidence="8">Lacks conserved residue(s) required for the propagation of feature annotation.</text>
</comment>
<dbReference type="CDD" id="cd06571">
    <property type="entry name" value="Bac_DnaA_C"/>
    <property type="match status" value="1"/>
</dbReference>
<feature type="binding site" evidence="8">
    <location>
        <position position="163"/>
    </location>
    <ligand>
        <name>ATP</name>
        <dbReference type="ChEBI" id="CHEBI:30616"/>
    </ligand>
</feature>
<dbReference type="Gene3D" id="3.40.50.300">
    <property type="entry name" value="P-loop containing nucleotide triphosphate hydrolases"/>
    <property type="match status" value="1"/>
</dbReference>
<feature type="binding site" evidence="8">
    <location>
        <position position="161"/>
    </location>
    <ligand>
        <name>ATP</name>
        <dbReference type="ChEBI" id="CHEBI:30616"/>
    </ligand>
</feature>
<dbReference type="Gene3D" id="1.10.8.60">
    <property type="match status" value="1"/>
</dbReference>
<dbReference type="SMART" id="SM00760">
    <property type="entry name" value="Bac_DnaA_C"/>
    <property type="match status" value="1"/>
</dbReference>
<keyword evidence="7 8" id="KW-0238">DNA-binding</keyword>
<keyword evidence="3 8" id="KW-0235">DNA replication</keyword>
<dbReference type="Pfam" id="PF11638">
    <property type="entry name" value="DnaA_N"/>
    <property type="match status" value="1"/>
</dbReference>
<dbReference type="InterPro" id="IPR018312">
    <property type="entry name" value="Chromosome_initiator_DnaA_CS"/>
</dbReference>
<evidence type="ECO:0000256" key="9">
    <source>
        <dbReference type="NCBIfam" id="TIGR00362"/>
    </source>
</evidence>
<dbReference type="PRINTS" id="PR00051">
    <property type="entry name" value="DNAA"/>
</dbReference>
<sequence length="453" mass="51896">MDAELKELWEKTLNIIKGELSEVSFNTWIKSCEPISMSSDTIKISVPNAFTQEILEKRYKDLVANSIKAICSKLYNIEFLIASEIQNTEEEQSEKRQKKIKDDKKVIVNDEMNTNLNPKYTFDSFVIGNSNRFAHAASLAVAESPAKAYNPLFIYGGVGLGKTHLMHAIGHYVLKNNPSAKVVYVSSEKFTNELINAIKDDKNEEFRNKYRNVDILLIDDIQFIAGKERTQEEFFHTFNALHDANKQIILSSDRPPKEIPTLEDRLRSRFEWGLIADIQVPDFETRMAILKKKADVEKLNVANEVMVYIATKIKSNIRELEGALIRIVAYSSLTNREITVDLASEALKDIISKKQGKHITIEIIQDVVASYFNLRIEDLKSQRRTRNVSYPRQMAMYLSRKLTDMSLPKIGEEFGGRDHTTVIHAYEKISDNLNRDESLQHTIEDLTKKLTQG</sequence>
<feature type="region of interest" description="Domain III, AAA+ region" evidence="8">
    <location>
        <begin position="115"/>
        <end position="331"/>
    </location>
</feature>
<feature type="binding site" evidence="8">
    <location>
        <position position="159"/>
    </location>
    <ligand>
        <name>ATP</name>
        <dbReference type="ChEBI" id="CHEBI:30616"/>
    </ligand>
</feature>
<dbReference type="SUPFAM" id="SSF48295">
    <property type="entry name" value="TrpR-like"/>
    <property type="match status" value="1"/>
</dbReference>
<dbReference type="InterPro" id="IPR013317">
    <property type="entry name" value="DnaA_dom"/>
</dbReference>
<evidence type="ECO:0000256" key="8">
    <source>
        <dbReference type="HAMAP-Rule" id="MF_00377"/>
    </source>
</evidence>
<feature type="binding site" evidence="8">
    <location>
        <position position="162"/>
    </location>
    <ligand>
        <name>ATP</name>
        <dbReference type="ChEBI" id="CHEBI:30616"/>
    </ligand>
</feature>
<dbReference type="EMBL" id="JAIKTU010000016">
    <property type="protein sequence ID" value="MBY0757092.1"/>
    <property type="molecule type" value="Genomic_DNA"/>
</dbReference>
<dbReference type="PANTHER" id="PTHR30050">
    <property type="entry name" value="CHROMOSOMAL REPLICATION INITIATOR PROTEIN DNAA"/>
    <property type="match status" value="1"/>
</dbReference>
<gene>
    <name evidence="8 14" type="primary">dnaA</name>
    <name evidence="14" type="ORF">K5V21_16780</name>
</gene>
<dbReference type="Pfam" id="PF00308">
    <property type="entry name" value="Bac_DnaA"/>
    <property type="match status" value="1"/>
</dbReference>
<comment type="domain">
    <text evidence="8">Domain I is involved in oligomerization and binding regulators, domain II is flexibile and of varying length in different bacteria, domain III forms the AAA+ region, while domain IV binds dsDNA.</text>
</comment>
<keyword evidence="5 8" id="KW-0067">ATP-binding</keyword>
<dbReference type="InterPro" id="IPR013159">
    <property type="entry name" value="DnaA_C"/>
</dbReference>
<protein>
    <recommendedName>
        <fullName evidence="8 9">Chromosomal replication initiator protein DnaA</fullName>
    </recommendedName>
</protein>
<dbReference type="InterPro" id="IPR001957">
    <property type="entry name" value="Chromosome_initiator_DnaA"/>
</dbReference>
<evidence type="ECO:0000259" key="13">
    <source>
        <dbReference type="SMART" id="SM00760"/>
    </source>
</evidence>
<dbReference type="PROSITE" id="PS01008">
    <property type="entry name" value="DNAA"/>
    <property type="match status" value="1"/>
</dbReference>
<dbReference type="InterPro" id="IPR003593">
    <property type="entry name" value="AAA+_ATPase"/>
</dbReference>